<dbReference type="Proteomes" id="UP000605848">
    <property type="component" value="Unassembled WGS sequence"/>
</dbReference>
<feature type="region of interest" description="Disordered" evidence="1">
    <location>
        <begin position="73"/>
        <end position="95"/>
    </location>
</feature>
<sequence length="95" mass="10105">MATGRTGQTADQSRGEASSRPVNLQGDSPEVVAFALLRYLAQLEQAQSRETGVVFDRDWLLDAYADCLDAVKGNRPPSEAGEAPAAGAKARTKAR</sequence>
<accession>A0A936ZG15</accession>
<evidence type="ECO:0000313" key="2">
    <source>
        <dbReference type="EMBL" id="MBL0406294.1"/>
    </source>
</evidence>
<name>A0A936ZG15_9HYPH</name>
<dbReference type="AlphaFoldDB" id="A0A936ZG15"/>
<evidence type="ECO:0000256" key="1">
    <source>
        <dbReference type="SAM" id="MobiDB-lite"/>
    </source>
</evidence>
<comment type="caution">
    <text evidence="2">The sequence shown here is derived from an EMBL/GenBank/DDBJ whole genome shotgun (WGS) entry which is preliminary data.</text>
</comment>
<gene>
    <name evidence="2" type="ORF">JKG68_20250</name>
</gene>
<feature type="compositionally biased region" description="Low complexity" evidence="1">
    <location>
        <begin position="79"/>
        <end position="89"/>
    </location>
</feature>
<evidence type="ECO:0000313" key="3">
    <source>
        <dbReference type="Proteomes" id="UP000605848"/>
    </source>
</evidence>
<protein>
    <submittedName>
        <fullName evidence="2">Uncharacterized protein</fullName>
    </submittedName>
</protein>
<dbReference type="RefSeq" id="WP_202063144.1">
    <property type="nucleotide sequence ID" value="NZ_JAEQMY010000038.1"/>
</dbReference>
<proteinExistence type="predicted"/>
<organism evidence="2 3">
    <name type="scientific">Microvirga aerilata</name>
    <dbReference type="NCBI Taxonomy" id="670292"/>
    <lineage>
        <taxon>Bacteria</taxon>
        <taxon>Pseudomonadati</taxon>
        <taxon>Pseudomonadota</taxon>
        <taxon>Alphaproteobacteria</taxon>
        <taxon>Hyphomicrobiales</taxon>
        <taxon>Methylobacteriaceae</taxon>
        <taxon>Microvirga</taxon>
    </lineage>
</organism>
<reference evidence="2" key="1">
    <citation type="submission" date="2021-01" db="EMBL/GenBank/DDBJ databases">
        <title>Microvirga sp.</title>
        <authorList>
            <person name="Kim M.K."/>
        </authorList>
    </citation>
    <scope>NUCLEOTIDE SEQUENCE</scope>
    <source>
        <strain evidence="2">5420S-16</strain>
    </source>
</reference>
<keyword evidence="3" id="KW-1185">Reference proteome</keyword>
<feature type="region of interest" description="Disordered" evidence="1">
    <location>
        <begin position="1"/>
        <end position="25"/>
    </location>
</feature>
<dbReference type="EMBL" id="JAEQMY010000038">
    <property type="protein sequence ID" value="MBL0406294.1"/>
    <property type="molecule type" value="Genomic_DNA"/>
</dbReference>